<dbReference type="InterPro" id="IPR026350">
    <property type="entry name" value="GxxExxY"/>
</dbReference>
<dbReference type="EMBL" id="JAFKCW010000002">
    <property type="protein sequence ID" value="MBN7800962.1"/>
    <property type="molecule type" value="Genomic_DNA"/>
</dbReference>
<keyword evidence="2" id="KW-1185">Reference proteome</keyword>
<evidence type="ECO:0000313" key="2">
    <source>
        <dbReference type="Proteomes" id="UP000664698"/>
    </source>
</evidence>
<sequence>MDFGLHSEDELASKVIGMAIDVHTKLRPGLLENAYKQVMARKLQNAGFFIEVEKALPLELDDIRIAMAYKIDILVERKLVLELKSVERLSDLHMAQTLNYLKLGKYKLALLINFNVTRLKFGLQRVINSK</sequence>
<dbReference type="RefSeq" id="WP_206568946.1">
    <property type="nucleotide sequence ID" value="NZ_JAFKCW010000002.1"/>
</dbReference>
<accession>A0ABS3BPK5</accession>
<reference evidence="1 2" key="1">
    <citation type="submission" date="2021-03" db="EMBL/GenBank/DDBJ databases">
        <title>novel species isolated from a fishpond in China.</title>
        <authorList>
            <person name="Lu H."/>
            <person name="Cai Z."/>
        </authorList>
    </citation>
    <scope>NUCLEOTIDE SEQUENCE [LARGE SCALE GENOMIC DNA]</scope>
    <source>
        <strain evidence="1 2">JCM 31546</strain>
    </source>
</reference>
<dbReference type="Pfam" id="PF13366">
    <property type="entry name" value="PDDEXK_3"/>
    <property type="match status" value="1"/>
</dbReference>
<dbReference type="Proteomes" id="UP000664698">
    <property type="component" value="Unassembled WGS sequence"/>
</dbReference>
<proteinExistence type="predicted"/>
<organism evidence="1 2">
    <name type="scientific">Algoriphagus aestuariicola</name>
    <dbReference type="NCBI Taxonomy" id="1852016"/>
    <lineage>
        <taxon>Bacteria</taxon>
        <taxon>Pseudomonadati</taxon>
        <taxon>Bacteroidota</taxon>
        <taxon>Cytophagia</taxon>
        <taxon>Cytophagales</taxon>
        <taxon>Cyclobacteriaceae</taxon>
        <taxon>Algoriphagus</taxon>
    </lineage>
</organism>
<evidence type="ECO:0000313" key="1">
    <source>
        <dbReference type="EMBL" id="MBN7800962.1"/>
    </source>
</evidence>
<comment type="caution">
    <text evidence="1">The sequence shown here is derived from an EMBL/GenBank/DDBJ whole genome shotgun (WGS) entry which is preliminary data.</text>
</comment>
<gene>
    <name evidence="1" type="ORF">J0A67_08825</name>
</gene>
<name>A0ABS3BPK5_9BACT</name>
<dbReference type="NCBIfam" id="TIGR04256">
    <property type="entry name" value="GxxExxY"/>
    <property type="match status" value="1"/>
</dbReference>
<protein>
    <submittedName>
        <fullName evidence="1">GxxExxY protein</fullName>
    </submittedName>
</protein>